<reference evidence="2" key="2">
    <citation type="submission" date="2015-01" db="EMBL/GenBank/DDBJ databases">
        <title>Evolutionary Origins and Diversification of the Mycorrhizal Mutualists.</title>
        <authorList>
            <consortium name="DOE Joint Genome Institute"/>
            <consortium name="Mycorrhizal Genomics Consortium"/>
            <person name="Kohler A."/>
            <person name="Kuo A."/>
            <person name="Nagy L.G."/>
            <person name="Floudas D."/>
            <person name="Copeland A."/>
            <person name="Barry K.W."/>
            <person name="Cichocki N."/>
            <person name="Veneault-Fourrey C."/>
            <person name="LaButti K."/>
            <person name="Lindquist E.A."/>
            <person name="Lipzen A."/>
            <person name="Lundell T."/>
            <person name="Morin E."/>
            <person name="Murat C."/>
            <person name="Riley R."/>
            <person name="Ohm R."/>
            <person name="Sun H."/>
            <person name="Tunlid A."/>
            <person name="Henrissat B."/>
            <person name="Grigoriev I.V."/>
            <person name="Hibbett D.S."/>
            <person name="Martin F."/>
        </authorList>
    </citation>
    <scope>NUCLEOTIDE SEQUENCE [LARGE SCALE GENOMIC DNA]</scope>
    <source>
        <strain evidence="2">MAFF 305830</strain>
    </source>
</reference>
<sequence>MAVDWKKVIEAWYDKKGTELMVESLRDNGKSIFFDYHKTKLLAQTQPGFKGIPIKDVDTIENNATNMMK</sequence>
<proteinExistence type="predicted"/>
<reference evidence="1 2" key="1">
    <citation type="submission" date="2014-04" db="EMBL/GenBank/DDBJ databases">
        <authorList>
            <consortium name="DOE Joint Genome Institute"/>
            <person name="Kuo A."/>
            <person name="Zuccaro A."/>
            <person name="Kohler A."/>
            <person name="Nagy L.G."/>
            <person name="Floudas D."/>
            <person name="Copeland A."/>
            <person name="Barry K.W."/>
            <person name="Cichocki N."/>
            <person name="Veneault-Fourrey C."/>
            <person name="LaButti K."/>
            <person name="Lindquist E.A."/>
            <person name="Lipzen A."/>
            <person name="Lundell T."/>
            <person name="Morin E."/>
            <person name="Murat C."/>
            <person name="Sun H."/>
            <person name="Tunlid A."/>
            <person name="Henrissat B."/>
            <person name="Grigoriev I.V."/>
            <person name="Hibbett D.S."/>
            <person name="Martin F."/>
            <person name="Nordberg H.P."/>
            <person name="Cantor M.N."/>
            <person name="Hua S.X."/>
        </authorList>
    </citation>
    <scope>NUCLEOTIDE SEQUENCE [LARGE SCALE GENOMIC DNA]</scope>
    <source>
        <strain evidence="1 2">MAFF 305830</strain>
    </source>
</reference>
<organism evidence="1 2">
    <name type="scientific">Serendipita vermifera MAFF 305830</name>
    <dbReference type="NCBI Taxonomy" id="933852"/>
    <lineage>
        <taxon>Eukaryota</taxon>
        <taxon>Fungi</taxon>
        <taxon>Dikarya</taxon>
        <taxon>Basidiomycota</taxon>
        <taxon>Agaricomycotina</taxon>
        <taxon>Agaricomycetes</taxon>
        <taxon>Sebacinales</taxon>
        <taxon>Serendipitaceae</taxon>
        <taxon>Serendipita</taxon>
    </lineage>
</organism>
<protein>
    <submittedName>
        <fullName evidence="1">Uncharacterized protein</fullName>
    </submittedName>
</protein>
<keyword evidence="2" id="KW-1185">Reference proteome</keyword>
<name>A0A0C2X2X1_SERVB</name>
<dbReference type="AlphaFoldDB" id="A0A0C2X2X1"/>
<evidence type="ECO:0000313" key="2">
    <source>
        <dbReference type="Proteomes" id="UP000054097"/>
    </source>
</evidence>
<dbReference type="HOGENOM" id="CLU_2777518_0_0_1"/>
<evidence type="ECO:0000313" key="1">
    <source>
        <dbReference type="EMBL" id="KIM32588.1"/>
    </source>
</evidence>
<accession>A0A0C2X2X1</accession>
<dbReference type="Proteomes" id="UP000054097">
    <property type="component" value="Unassembled WGS sequence"/>
</dbReference>
<dbReference type="EMBL" id="KN824279">
    <property type="protein sequence ID" value="KIM32588.1"/>
    <property type="molecule type" value="Genomic_DNA"/>
</dbReference>
<gene>
    <name evidence="1" type="ORF">M408DRAFT_19976</name>
</gene>